<organism evidence="2 3">
    <name type="scientific">Diplodia seriata</name>
    <dbReference type="NCBI Taxonomy" id="420778"/>
    <lineage>
        <taxon>Eukaryota</taxon>
        <taxon>Fungi</taxon>
        <taxon>Dikarya</taxon>
        <taxon>Ascomycota</taxon>
        <taxon>Pezizomycotina</taxon>
        <taxon>Dothideomycetes</taxon>
        <taxon>Dothideomycetes incertae sedis</taxon>
        <taxon>Botryosphaeriales</taxon>
        <taxon>Botryosphaeriaceae</taxon>
        <taxon>Diplodia</taxon>
    </lineage>
</organism>
<evidence type="ECO:0000313" key="3">
    <source>
        <dbReference type="Proteomes" id="UP000034182"/>
    </source>
</evidence>
<reference evidence="2 3" key="1">
    <citation type="submission" date="2015-03" db="EMBL/GenBank/DDBJ databases">
        <authorList>
            <person name="Morales-Cruz A."/>
            <person name="Amrine K.C."/>
            <person name="Cantu D."/>
        </authorList>
    </citation>
    <scope>NUCLEOTIDE SEQUENCE [LARGE SCALE GENOMIC DNA]</scope>
    <source>
        <strain evidence="2">DS831</strain>
    </source>
</reference>
<dbReference type="PANTHER" id="PTHR36847">
    <property type="entry name" value="AMIDOLIGASE ENZYME"/>
    <property type="match status" value="1"/>
</dbReference>
<dbReference type="InterPro" id="IPR022025">
    <property type="entry name" value="Amidoligase_2"/>
</dbReference>
<protein>
    <submittedName>
        <fullName evidence="2">Putative amidoligase enzyme</fullName>
    </submittedName>
</protein>
<proteinExistence type="predicted"/>
<dbReference type="EMBL" id="LAQI01000078">
    <property type="protein sequence ID" value="KKY22198.1"/>
    <property type="molecule type" value="Genomic_DNA"/>
</dbReference>
<feature type="region of interest" description="Disordered" evidence="1">
    <location>
        <begin position="282"/>
        <end position="304"/>
    </location>
</feature>
<evidence type="ECO:0000256" key="1">
    <source>
        <dbReference type="SAM" id="MobiDB-lite"/>
    </source>
</evidence>
<gene>
    <name evidence="2" type="ORF">UCDDS831_g03756</name>
</gene>
<comment type="caution">
    <text evidence="2">The sequence shown here is derived from an EMBL/GenBank/DDBJ whole genome shotgun (WGS) entry which is preliminary data.</text>
</comment>
<accession>A0A0G2GEZ5</accession>
<dbReference type="PANTHER" id="PTHR36847:SF1">
    <property type="entry name" value="AMIDOLIGASE ENZYME"/>
    <property type="match status" value="1"/>
</dbReference>
<dbReference type="GO" id="GO:0016874">
    <property type="term" value="F:ligase activity"/>
    <property type="evidence" value="ECO:0007669"/>
    <property type="project" value="UniProtKB-KW"/>
</dbReference>
<feature type="compositionally biased region" description="Acidic residues" evidence="1">
    <location>
        <begin position="283"/>
        <end position="292"/>
    </location>
</feature>
<dbReference type="Pfam" id="PF12224">
    <property type="entry name" value="Amidoligase_2"/>
    <property type="match status" value="1"/>
</dbReference>
<sequence>MAQVSPDPAAPAAPDLTFGIELEFMLIGNKHEMLDYLSPDDAYDAARGLVHQVLASNGIPMYEAEDLFAAAFGDDQPPMAQRYHKWAVSPDSSVNLTDAEHRLLPDGYISDCVELKSRVFSLRNEYEWRTEIGHVLATLHRTLNSSTTGVCPSVRIFTNETCALHVHVGRSPDASRVFTLRTLQNLFQLATGFERVIDELHSADRIKNLPPPPPAGVNNGTFGETLSIIAPPSAHWRGHPDPAIALGSALDWCAAVDAPFDADARRDAITLRASDGWRALAADGDDSDDSSSSDDGPPTPLSPARISHFALRRLTSGCRLVAYNLCNAIIMGYGPPFEAFPSNADGEERGGSTTAHRRARDIVDRQWSYYTWTVEFRQHRGTLETDAVFAWVDVVTRMAGAAERFADAGEAGTNALHEMLLARVPDPKFGARRWLVEALGVADETVAFYDEQWRRMEADVDKVDTGMGGGGVGVYPAAVLLWRNALETAELRSRRRVLMTLRRKLEDGQYGAFERGVLGELVGDMTDEMRAINLGH</sequence>
<keyword evidence="2" id="KW-0436">Ligase</keyword>
<reference evidence="2 3" key="2">
    <citation type="submission" date="2015-05" db="EMBL/GenBank/DDBJ databases">
        <title>Distinctive expansion of gene families associated with plant cell wall degradation and secondary metabolism in the genomes of grapevine trunk pathogens.</title>
        <authorList>
            <person name="Lawrence D.P."/>
            <person name="Travadon R."/>
            <person name="Rolshausen P.E."/>
            <person name="Baumgartner K."/>
        </authorList>
    </citation>
    <scope>NUCLEOTIDE SEQUENCE [LARGE SCALE GENOMIC DNA]</scope>
    <source>
        <strain evidence="2">DS831</strain>
    </source>
</reference>
<dbReference type="Proteomes" id="UP000034182">
    <property type="component" value="Unassembled WGS sequence"/>
</dbReference>
<dbReference type="AlphaFoldDB" id="A0A0G2GEZ5"/>
<name>A0A0G2GEZ5_9PEZI</name>
<evidence type="ECO:0000313" key="2">
    <source>
        <dbReference type="EMBL" id="KKY22198.1"/>
    </source>
</evidence>